<evidence type="ECO:0000313" key="2">
    <source>
        <dbReference type="WBParaSite" id="ACRNAN_scaffold2092.g11114.t1"/>
    </source>
</evidence>
<dbReference type="Proteomes" id="UP000887540">
    <property type="component" value="Unplaced"/>
</dbReference>
<evidence type="ECO:0000313" key="1">
    <source>
        <dbReference type="Proteomes" id="UP000887540"/>
    </source>
</evidence>
<sequence length="152" mass="17278">MLSYNEEARSTLLAAAADYYTDGKHNGAADYGLQKRIALFKEGKKTEFMSKLEFDLANQERFLLNIVNIMFQLHRSNDQFLIRAPNTTNDSLYRVKVHDVRMFIKMVDIQPSVNIGVLSMIQTTSAKYPLGKTDVFRNGYLALCLVGAIDFL</sequence>
<keyword evidence="1" id="KW-1185">Reference proteome</keyword>
<accession>A0A914D870</accession>
<dbReference type="WBParaSite" id="ACRNAN_scaffold2092.g11114.t1">
    <property type="protein sequence ID" value="ACRNAN_scaffold2092.g11114.t1"/>
    <property type="gene ID" value="ACRNAN_scaffold2092.g11114"/>
</dbReference>
<dbReference type="AlphaFoldDB" id="A0A914D870"/>
<reference evidence="2" key="1">
    <citation type="submission" date="2022-11" db="UniProtKB">
        <authorList>
            <consortium name="WormBaseParasite"/>
        </authorList>
    </citation>
    <scope>IDENTIFICATION</scope>
</reference>
<proteinExistence type="predicted"/>
<organism evidence="1 2">
    <name type="scientific">Acrobeloides nanus</name>
    <dbReference type="NCBI Taxonomy" id="290746"/>
    <lineage>
        <taxon>Eukaryota</taxon>
        <taxon>Metazoa</taxon>
        <taxon>Ecdysozoa</taxon>
        <taxon>Nematoda</taxon>
        <taxon>Chromadorea</taxon>
        <taxon>Rhabditida</taxon>
        <taxon>Tylenchina</taxon>
        <taxon>Cephalobomorpha</taxon>
        <taxon>Cephaloboidea</taxon>
        <taxon>Cephalobidae</taxon>
        <taxon>Acrobeloides</taxon>
    </lineage>
</organism>
<name>A0A914D870_9BILA</name>
<protein>
    <submittedName>
        <fullName evidence="2">Uncharacterized protein</fullName>
    </submittedName>
</protein>